<sequence length="150" mass="15532">MTPERFRHITEAYGASPDRWPQGERDAALALVNAGDEEALAALADARALDGLLDAHAVAPPSAALTRRIVESAPTHPARAFWRRPRTWFSGVGFVGAGAAGVAAGALLVSLLAPAPAPAPASMDNAHFGAFEQSWSGTAFGGASTDWSDQ</sequence>
<gene>
    <name evidence="2" type="ORF">AWB75_05000</name>
</gene>
<dbReference type="Proteomes" id="UP000054870">
    <property type="component" value="Unassembled WGS sequence"/>
</dbReference>
<dbReference type="EMBL" id="FCOF02000029">
    <property type="protein sequence ID" value="SAK80691.1"/>
    <property type="molecule type" value="Genomic_DNA"/>
</dbReference>
<proteinExistence type="predicted"/>
<evidence type="ECO:0000313" key="2">
    <source>
        <dbReference type="EMBL" id="SAK80691.1"/>
    </source>
</evidence>
<keyword evidence="1" id="KW-0472">Membrane</keyword>
<keyword evidence="1" id="KW-0812">Transmembrane</keyword>
<accession>A0A158CEJ8</accession>
<keyword evidence="3" id="KW-1185">Reference proteome</keyword>
<dbReference type="AlphaFoldDB" id="A0A158CEJ8"/>
<evidence type="ECO:0000256" key="1">
    <source>
        <dbReference type="SAM" id="Phobius"/>
    </source>
</evidence>
<protein>
    <submittedName>
        <fullName evidence="2">Uncharacterized protein</fullName>
    </submittedName>
</protein>
<keyword evidence="1" id="KW-1133">Transmembrane helix</keyword>
<name>A0A158CEJ8_9BURK</name>
<dbReference type="OrthoDB" id="7018445at2"/>
<dbReference type="RefSeq" id="WP_061126743.1">
    <property type="nucleotide sequence ID" value="NZ_FCOF02000029.1"/>
</dbReference>
<evidence type="ECO:0000313" key="3">
    <source>
        <dbReference type="Proteomes" id="UP000054870"/>
    </source>
</evidence>
<comment type="caution">
    <text evidence="2">The sequence shown here is derived from an EMBL/GenBank/DDBJ whole genome shotgun (WGS) entry which is preliminary data.</text>
</comment>
<feature type="transmembrane region" description="Helical" evidence="1">
    <location>
        <begin position="88"/>
        <end position="113"/>
    </location>
</feature>
<reference evidence="2" key="1">
    <citation type="submission" date="2016-01" db="EMBL/GenBank/DDBJ databases">
        <authorList>
            <person name="Peeters C."/>
        </authorList>
    </citation>
    <scope>NUCLEOTIDE SEQUENCE [LARGE SCALE GENOMIC DNA]</scope>
    <source>
        <strain evidence="2">LMG 29318</strain>
    </source>
</reference>
<organism evidence="2 3">
    <name type="scientific">Caballeronia catudaia</name>
    <dbReference type="NCBI Taxonomy" id="1777136"/>
    <lineage>
        <taxon>Bacteria</taxon>
        <taxon>Pseudomonadati</taxon>
        <taxon>Pseudomonadota</taxon>
        <taxon>Betaproteobacteria</taxon>
        <taxon>Burkholderiales</taxon>
        <taxon>Burkholderiaceae</taxon>
        <taxon>Caballeronia</taxon>
    </lineage>
</organism>